<keyword evidence="5 10" id="KW-0378">Hydrolase</keyword>
<dbReference type="PANTHER" id="PTHR42994">
    <property type="entry name" value="PEPTIDASE T"/>
    <property type="match status" value="1"/>
</dbReference>
<evidence type="ECO:0000256" key="5">
    <source>
        <dbReference type="ARBA" id="ARBA00022801"/>
    </source>
</evidence>
<dbReference type="NCBIfam" id="NF003976">
    <property type="entry name" value="PRK05469.1"/>
    <property type="match status" value="1"/>
</dbReference>
<sequence>MKEIEQKLIANFKRYVAISSQSDGSVSTLPSSEGQRTLATLLCNELNSIGYSETELLETGIALARLPGTNPNAKKIGFIAHLDTVDVGLSPDISPQILRYEGEPLCLNADENIMIDEISHPELSKYLGQDILFSDGTSVLGADDKSAIAVMMTLAHEIKAANIEHGDIYFAFVPDEETGLRGAKALPLEKFPVDYCYTIDCCERGEVIYETFNAGTAVLDISGITAHPMSAKNVLVNPNLIAADFIDLLRDHGLPEQTEGREGYFWVTDIQGNQNTAKVVVAIRDFVQSQYDDRKAYLQSVETLLKHKHPKADISLTLTDVYSNIAQAMGEDIEALTRLYRVLEEMEIPAKTIAMRGGTDGSALSVKGLFTPNFFTGAHNFHSRFEFLPIPSFVDSYRVALNLIKVDA</sequence>
<dbReference type="PANTHER" id="PTHR42994:SF1">
    <property type="entry name" value="PEPTIDASE T"/>
    <property type="match status" value="1"/>
</dbReference>
<protein>
    <recommendedName>
        <fullName evidence="8">Peptidase T</fullName>
        <ecNumber evidence="8">3.4.11.4</ecNumber>
    </recommendedName>
</protein>
<proteinExistence type="inferred from homology"/>
<evidence type="ECO:0000256" key="2">
    <source>
        <dbReference type="ARBA" id="ARBA00009692"/>
    </source>
</evidence>
<keyword evidence="11" id="KW-1185">Reference proteome</keyword>
<comment type="caution">
    <text evidence="10">The sequence shown here is derived from an EMBL/GenBank/DDBJ whole genome shotgun (WGS) entry which is preliminary data.</text>
</comment>
<dbReference type="InterPro" id="IPR010161">
    <property type="entry name" value="Peptidase_M20B"/>
</dbReference>
<evidence type="ECO:0000259" key="9">
    <source>
        <dbReference type="Pfam" id="PF07687"/>
    </source>
</evidence>
<evidence type="ECO:0000256" key="3">
    <source>
        <dbReference type="ARBA" id="ARBA00022670"/>
    </source>
</evidence>
<keyword evidence="10" id="KW-0031">Aminopeptidase</keyword>
<keyword evidence="4" id="KW-0479">Metal-binding</keyword>
<dbReference type="EC" id="3.4.11.4" evidence="8"/>
<organism evidence="10 11">
    <name type="scientific">Enterovibrio qingdaonensis</name>
    <dbReference type="NCBI Taxonomy" id="2899818"/>
    <lineage>
        <taxon>Bacteria</taxon>
        <taxon>Pseudomonadati</taxon>
        <taxon>Pseudomonadota</taxon>
        <taxon>Gammaproteobacteria</taxon>
        <taxon>Vibrionales</taxon>
        <taxon>Vibrionaceae</taxon>
        <taxon>Enterovibrio</taxon>
    </lineage>
</organism>
<dbReference type="SUPFAM" id="SSF53187">
    <property type="entry name" value="Zn-dependent exopeptidases"/>
    <property type="match status" value="1"/>
</dbReference>
<accession>A0ABT5QH35</accession>
<dbReference type="InterPro" id="IPR011650">
    <property type="entry name" value="Peptidase_M20_dimer"/>
</dbReference>
<evidence type="ECO:0000256" key="1">
    <source>
        <dbReference type="ARBA" id="ARBA00001947"/>
    </source>
</evidence>
<dbReference type="Proteomes" id="UP001149821">
    <property type="component" value="Unassembled WGS sequence"/>
</dbReference>
<dbReference type="Pfam" id="PF01546">
    <property type="entry name" value="Peptidase_M20"/>
    <property type="match status" value="1"/>
</dbReference>
<dbReference type="EMBL" id="JAJUBB010000001">
    <property type="protein sequence ID" value="MDD1779805.1"/>
    <property type="molecule type" value="Genomic_DNA"/>
</dbReference>
<dbReference type="PROSITE" id="PS00759">
    <property type="entry name" value="ARGE_DAPE_CPG2_2"/>
    <property type="match status" value="1"/>
</dbReference>
<dbReference type="NCBIfam" id="NF009920">
    <property type="entry name" value="PRK13381.1"/>
    <property type="match status" value="1"/>
</dbReference>
<reference evidence="10" key="1">
    <citation type="submission" date="2021-12" db="EMBL/GenBank/DDBJ databases">
        <title>Enterovibrio ZSDZ35 sp. nov. and Enterovibrio ZSDZ42 sp. nov., isolated from coastal seawater in Qingdao.</title>
        <authorList>
            <person name="Zhang P."/>
        </authorList>
    </citation>
    <scope>NUCLEOTIDE SEQUENCE</scope>
    <source>
        <strain evidence="10">ZSDZ35</strain>
    </source>
</reference>
<evidence type="ECO:0000313" key="11">
    <source>
        <dbReference type="Proteomes" id="UP001149821"/>
    </source>
</evidence>
<dbReference type="Pfam" id="PF07687">
    <property type="entry name" value="M20_dimer"/>
    <property type="match status" value="1"/>
</dbReference>
<keyword evidence="6" id="KW-0862">Zinc</keyword>
<dbReference type="RefSeq" id="WP_274139622.1">
    <property type="nucleotide sequence ID" value="NZ_JAJUBB010000001.1"/>
</dbReference>
<keyword evidence="3" id="KW-0645">Protease</keyword>
<evidence type="ECO:0000256" key="6">
    <source>
        <dbReference type="ARBA" id="ARBA00022833"/>
    </source>
</evidence>
<dbReference type="InterPro" id="IPR036264">
    <property type="entry name" value="Bact_exopeptidase_dim_dom"/>
</dbReference>
<feature type="domain" description="Peptidase M20 dimerisation" evidence="9">
    <location>
        <begin position="209"/>
        <end position="311"/>
    </location>
</feature>
<comment type="cofactor">
    <cofactor evidence="1">
        <name>Zn(2+)</name>
        <dbReference type="ChEBI" id="CHEBI:29105"/>
    </cofactor>
</comment>
<name>A0ABT5QH35_9GAMM</name>
<evidence type="ECO:0000256" key="4">
    <source>
        <dbReference type="ARBA" id="ARBA00022723"/>
    </source>
</evidence>
<dbReference type="Gene3D" id="3.40.630.10">
    <property type="entry name" value="Zn peptidases"/>
    <property type="match status" value="1"/>
</dbReference>
<dbReference type="InterPro" id="IPR001261">
    <property type="entry name" value="ArgE/DapE_CS"/>
</dbReference>
<gene>
    <name evidence="10" type="primary">pepT</name>
    <name evidence="10" type="ORF">LRP49_01230</name>
</gene>
<dbReference type="InterPro" id="IPR002933">
    <property type="entry name" value="Peptidase_M20"/>
</dbReference>
<evidence type="ECO:0000256" key="8">
    <source>
        <dbReference type="NCBIfam" id="TIGR01882"/>
    </source>
</evidence>
<comment type="similarity">
    <text evidence="2">Belongs to the peptidase M20B family.</text>
</comment>
<dbReference type="Gene3D" id="3.30.70.360">
    <property type="match status" value="1"/>
</dbReference>
<dbReference type="GO" id="GO:0045148">
    <property type="term" value="F:tripeptide aminopeptidase activity"/>
    <property type="evidence" value="ECO:0007669"/>
    <property type="project" value="UniProtKB-EC"/>
</dbReference>
<dbReference type="PROSITE" id="PS00758">
    <property type="entry name" value="ARGE_DAPE_CPG2_1"/>
    <property type="match status" value="1"/>
</dbReference>
<dbReference type="NCBIfam" id="TIGR01882">
    <property type="entry name" value="peptidase-T"/>
    <property type="match status" value="1"/>
</dbReference>
<keyword evidence="7" id="KW-0482">Metalloprotease</keyword>
<dbReference type="SUPFAM" id="SSF55031">
    <property type="entry name" value="Bacterial exopeptidase dimerisation domain"/>
    <property type="match status" value="1"/>
</dbReference>
<evidence type="ECO:0000313" key="10">
    <source>
        <dbReference type="EMBL" id="MDD1779805.1"/>
    </source>
</evidence>
<evidence type="ECO:0000256" key="7">
    <source>
        <dbReference type="ARBA" id="ARBA00023049"/>
    </source>
</evidence>